<organism evidence="2 3">
    <name type="scientific">Alistipes ihumii AP11</name>
    <dbReference type="NCBI Taxonomy" id="1211813"/>
    <lineage>
        <taxon>Bacteria</taxon>
        <taxon>Pseudomonadati</taxon>
        <taxon>Bacteroidota</taxon>
        <taxon>Bacteroidia</taxon>
        <taxon>Bacteroidales</taxon>
        <taxon>Rikenellaceae</taxon>
        <taxon>Alistipes</taxon>
    </lineage>
</organism>
<dbReference type="InterPro" id="IPR057744">
    <property type="entry name" value="OTAase-like"/>
</dbReference>
<keyword evidence="3" id="KW-1185">Reference proteome</keyword>
<proteinExistence type="predicted"/>
<protein>
    <submittedName>
        <fullName evidence="2">Amidohydrolase family protein</fullName>
    </submittedName>
</protein>
<reference evidence="2" key="1">
    <citation type="journal article" date="2022" name="Cell">
        <title>Design, construction, and in vivo augmentation of a complex gut microbiome.</title>
        <authorList>
            <person name="Cheng A.G."/>
            <person name="Ho P.Y."/>
            <person name="Aranda-Diaz A."/>
            <person name="Jain S."/>
            <person name="Yu F.B."/>
            <person name="Meng X."/>
            <person name="Wang M."/>
            <person name="Iakiviak M."/>
            <person name="Nagashima K."/>
            <person name="Zhao A."/>
            <person name="Murugkar P."/>
            <person name="Patil A."/>
            <person name="Atabakhsh K."/>
            <person name="Weakley A."/>
            <person name="Yan J."/>
            <person name="Brumbaugh A.R."/>
            <person name="Higginbottom S."/>
            <person name="Dimas A."/>
            <person name="Shiver A.L."/>
            <person name="Deutschbauer A."/>
            <person name="Neff N."/>
            <person name="Sonnenburg J.L."/>
            <person name="Huang K.C."/>
            <person name="Fischbach M.A."/>
        </authorList>
    </citation>
    <scope>NUCLEOTIDE SEQUENCE</scope>
    <source>
        <strain evidence="2">AP11</strain>
    </source>
</reference>
<feature type="domain" description="Amidohydrolase-related" evidence="1">
    <location>
        <begin position="65"/>
        <end position="410"/>
    </location>
</feature>
<dbReference type="PANTHER" id="PTHR43135">
    <property type="entry name" value="ALPHA-D-RIBOSE 1-METHYLPHOSPHONATE 5-TRIPHOSPHATE DIPHOSPHATASE"/>
    <property type="match status" value="1"/>
</dbReference>
<dbReference type="InterPro" id="IPR006680">
    <property type="entry name" value="Amidohydro-rel"/>
</dbReference>
<dbReference type="Gene3D" id="2.30.40.10">
    <property type="entry name" value="Urease, subunit C, domain 1"/>
    <property type="match status" value="1"/>
</dbReference>
<dbReference type="RefSeq" id="WP_019244834.1">
    <property type="nucleotide sequence ID" value="NZ_CAPH01000003.1"/>
</dbReference>
<dbReference type="InterPro" id="IPR032466">
    <property type="entry name" value="Metal_Hydrolase"/>
</dbReference>
<dbReference type="Gene3D" id="3.20.20.140">
    <property type="entry name" value="Metal-dependent hydrolases"/>
    <property type="match status" value="1"/>
</dbReference>
<evidence type="ECO:0000259" key="1">
    <source>
        <dbReference type="Pfam" id="PF01979"/>
    </source>
</evidence>
<gene>
    <name evidence="2" type="ORF">NQ491_02880</name>
</gene>
<dbReference type="InterPro" id="IPR011059">
    <property type="entry name" value="Metal-dep_hydrolase_composite"/>
</dbReference>
<evidence type="ECO:0000313" key="3">
    <source>
        <dbReference type="Proteomes" id="UP001059295"/>
    </source>
</evidence>
<dbReference type="EMBL" id="CP102294">
    <property type="protein sequence ID" value="UWN57740.1"/>
    <property type="molecule type" value="Genomic_DNA"/>
</dbReference>
<dbReference type="CDD" id="cd01299">
    <property type="entry name" value="Met_dep_hydrolase_A"/>
    <property type="match status" value="1"/>
</dbReference>
<dbReference type="GeneID" id="82890644"/>
<name>A0ABY5V0K0_9BACT</name>
<accession>A0ABY5V0K0</accession>
<dbReference type="PANTHER" id="PTHR43135:SF3">
    <property type="entry name" value="ALPHA-D-RIBOSE 1-METHYLPHOSPHONATE 5-TRIPHOSPHATE DIPHOSPHATASE"/>
    <property type="match status" value="1"/>
</dbReference>
<dbReference type="Pfam" id="PF01979">
    <property type="entry name" value="Amidohydro_1"/>
    <property type="match status" value="1"/>
</dbReference>
<dbReference type="SUPFAM" id="SSF51556">
    <property type="entry name" value="Metallo-dependent hydrolases"/>
    <property type="match status" value="1"/>
</dbReference>
<evidence type="ECO:0000313" key="2">
    <source>
        <dbReference type="EMBL" id="UWN57740.1"/>
    </source>
</evidence>
<dbReference type="InterPro" id="IPR051781">
    <property type="entry name" value="Metallo-dep_Hydrolase"/>
</dbReference>
<dbReference type="SUPFAM" id="SSF51338">
    <property type="entry name" value="Composite domain of metallo-dependent hydrolases"/>
    <property type="match status" value="2"/>
</dbReference>
<dbReference type="Proteomes" id="UP001059295">
    <property type="component" value="Chromosome"/>
</dbReference>
<sequence>MTPQRTARETKSIILNNVVIFNGKEESTVRGSVRIDGNRIRTVSTEPIGSDRDRPAEVIDGQGKFLMPGLIDAHWHAFLAPNTTMDLMTADESYTQLKAGREAERTLLRGFTTIRDAGGPVFGLKRAIDEGIVAGPRIFPSGSMISQTGGHGDFRAVYDIPRPFECCDPTHTEMIGAATIADGPDAVAVAARNNLRLGASQIKLMVGGGAASLYDRLEDVQFFEEEIRTAVHAAENAGTYVMVHVYVPEGIRQAIRAGVKSIEHGHLIDEETMKMIADNGVWLSMQPFTADDNTYPSEEQQRKHEMIVAGTDNTYKLAKKYGVRLAWGTDLLFNPAKAKDQNRGIAKLARWFSNYEILKMVTRDNAELLALSGRRNPYPGPLGTIETDALADLLLVDGNPLENIELLTEPEKNFLLIVKDGTICKRQGV</sequence>